<reference evidence="3" key="1">
    <citation type="submission" date="2016-05" db="EMBL/GenBank/DDBJ databases">
        <title>Comparative genomics of biotechnologically important yeasts.</title>
        <authorList>
            <consortium name="DOE Joint Genome Institute"/>
            <person name="Riley R."/>
            <person name="Haridas S."/>
            <person name="Wolfe K.H."/>
            <person name="Lopes M.R."/>
            <person name="Hittinger C.T."/>
            <person name="Goker M."/>
            <person name="Salamov A."/>
            <person name="Wisecaver J."/>
            <person name="Long T.M."/>
            <person name="Aerts A.L."/>
            <person name="Barry K."/>
            <person name="Choi C."/>
            <person name="Clum A."/>
            <person name="Coughlan A.Y."/>
            <person name="Deshpande S."/>
            <person name="Douglass A.P."/>
            <person name="Hanson S.J."/>
            <person name="Klenk H.-P."/>
            <person name="Labutti K."/>
            <person name="Lapidus A."/>
            <person name="Lindquist E."/>
            <person name="Lipzen A."/>
            <person name="Meier-Kolthoff J.P."/>
            <person name="Ohm R.A."/>
            <person name="Otillar R.P."/>
            <person name="Pangilinan J."/>
            <person name="Peng Y."/>
            <person name="Rokas A."/>
            <person name="Rosa C.A."/>
            <person name="Scheuner C."/>
            <person name="Sibirny A.A."/>
            <person name="Slot J.C."/>
            <person name="Stielow J.B."/>
            <person name="Sun H."/>
            <person name="Kurtzman C.P."/>
            <person name="Blackwell M."/>
            <person name="Grigoriev I.V."/>
            <person name="Jeffries T.W."/>
        </authorList>
    </citation>
    <scope>NUCLEOTIDE SEQUENCE [LARGE SCALE GENOMIC DNA]</scope>
    <source>
        <strain evidence="3">NRRL Y-17324</strain>
    </source>
</reference>
<gene>
    <name evidence="2" type="ORF">CANTADRAFT_21129</name>
</gene>
<proteinExistence type="predicted"/>
<protein>
    <submittedName>
        <fullName evidence="2">Uncharacterized protein</fullName>
    </submittedName>
</protein>
<accession>A0A1E4SK05</accession>
<keyword evidence="3" id="KW-1185">Reference proteome</keyword>
<organism evidence="2 3">
    <name type="scientific">Suhomyces tanzawaensis NRRL Y-17324</name>
    <dbReference type="NCBI Taxonomy" id="984487"/>
    <lineage>
        <taxon>Eukaryota</taxon>
        <taxon>Fungi</taxon>
        <taxon>Dikarya</taxon>
        <taxon>Ascomycota</taxon>
        <taxon>Saccharomycotina</taxon>
        <taxon>Pichiomycetes</taxon>
        <taxon>Debaryomycetaceae</taxon>
        <taxon>Suhomyces</taxon>
    </lineage>
</organism>
<sequence length="139" mass="15195">MSDQPQFGELGKVLTDKLGSNPSQKDIQETIKEGYAKLETLSGNEKDQLAKGLGKLEHLGKLEQLGKLEGGKLEHLGKLEQLGKLEGGKLEGFGKLEGLGKLETKDPKDPKETLEVDGCGKPHETRIIHEIELWADEIA</sequence>
<dbReference type="RefSeq" id="XP_020064968.1">
    <property type="nucleotide sequence ID" value="XM_020206660.1"/>
</dbReference>
<dbReference type="GeneID" id="30980797"/>
<dbReference type="EMBL" id="KV453911">
    <property type="protein sequence ID" value="ODV79846.1"/>
    <property type="molecule type" value="Genomic_DNA"/>
</dbReference>
<feature type="region of interest" description="Disordered" evidence="1">
    <location>
        <begin position="100"/>
        <end position="119"/>
    </location>
</feature>
<dbReference type="AlphaFoldDB" id="A0A1E4SK05"/>
<feature type="region of interest" description="Disordered" evidence="1">
    <location>
        <begin position="1"/>
        <end position="24"/>
    </location>
</feature>
<evidence type="ECO:0000313" key="2">
    <source>
        <dbReference type="EMBL" id="ODV79846.1"/>
    </source>
</evidence>
<dbReference type="Proteomes" id="UP000094285">
    <property type="component" value="Unassembled WGS sequence"/>
</dbReference>
<name>A0A1E4SK05_9ASCO</name>
<evidence type="ECO:0000256" key="1">
    <source>
        <dbReference type="SAM" id="MobiDB-lite"/>
    </source>
</evidence>
<evidence type="ECO:0000313" key="3">
    <source>
        <dbReference type="Proteomes" id="UP000094285"/>
    </source>
</evidence>